<keyword evidence="2" id="KW-1185">Reference proteome</keyword>
<name>A0A6A4GQK0_9AGAR</name>
<dbReference type="EMBL" id="ML769764">
    <property type="protein sequence ID" value="KAE9388049.1"/>
    <property type="molecule type" value="Genomic_DNA"/>
</dbReference>
<sequence>AVTNNSIRKTAEWFQRSNETISKSFKAVLFALIYPDFRMSIMNLPPPSIPECICRDPKLYPFFGDCIGSAD</sequence>
<gene>
    <name evidence="1" type="ORF">BT96DRAFT_742386</name>
</gene>
<evidence type="ECO:0000313" key="2">
    <source>
        <dbReference type="Proteomes" id="UP000799118"/>
    </source>
</evidence>
<dbReference type="AlphaFoldDB" id="A0A6A4GQK0"/>
<protein>
    <submittedName>
        <fullName evidence="1">Uncharacterized protein</fullName>
    </submittedName>
</protein>
<feature type="non-terminal residue" evidence="1">
    <location>
        <position position="71"/>
    </location>
</feature>
<proteinExistence type="predicted"/>
<accession>A0A6A4GQK0</accession>
<organism evidence="1 2">
    <name type="scientific">Gymnopus androsaceus JB14</name>
    <dbReference type="NCBI Taxonomy" id="1447944"/>
    <lineage>
        <taxon>Eukaryota</taxon>
        <taxon>Fungi</taxon>
        <taxon>Dikarya</taxon>
        <taxon>Basidiomycota</taxon>
        <taxon>Agaricomycotina</taxon>
        <taxon>Agaricomycetes</taxon>
        <taxon>Agaricomycetidae</taxon>
        <taxon>Agaricales</taxon>
        <taxon>Marasmiineae</taxon>
        <taxon>Omphalotaceae</taxon>
        <taxon>Gymnopus</taxon>
    </lineage>
</organism>
<dbReference type="Proteomes" id="UP000799118">
    <property type="component" value="Unassembled WGS sequence"/>
</dbReference>
<feature type="non-terminal residue" evidence="1">
    <location>
        <position position="1"/>
    </location>
</feature>
<dbReference type="OrthoDB" id="1681765at2759"/>
<reference evidence="1" key="1">
    <citation type="journal article" date="2019" name="Environ. Microbiol.">
        <title>Fungal ecological strategies reflected in gene transcription - a case study of two litter decomposers.</title>
        <authorList>
            <person name="Barbi F."/>
            <person name="Kohler A."/>
            <person name="Barry K."/>
            <person name="Baskaran P."/>
            <person name="Daum C."/>
            <person name="Fauchery L."/>
            <person name="Ihrmark K."/>
            <person name="Kuo A."/>
            <person name="LaButti K."/>
            <person name="Lipzen A."/>
            <person name="Morin E."/>
            <person name="Grigoriev I.V."/>
            <person name="Henrissat B."/>
            <person name="Lindahl B."/>
            <person name="Martin F."/>
        </authorList>
    </citation>
    <scope>NUCLEOTIDE SEQUENCE</scope>
    <source>
        <strain evidence="1">JB14</strain>
    </source>
</reference>
<evidence type="ECO:0000313" key="1">
    <source>
        <dbReference type="EMBL" id="KAE9388049.1"/>
    </source>
</evidence>